<dbReference type="InterPro" id="IPR007525">
    <property type="entry name" value="FrhB_FdhB_C"/>
</dbReference>
<accession>A0A7G9Z8F0</accession>
<dbReference type="PANTHER" id="PTHR31332">
    <property type="entry name" value="7-HYDROXYMETHYL CHLOROPHYLL A REDUCTASE, CHLOROPLASTIC"/>
    <property type="match status" value="1"/>
</dbReference>
<feature type="domain" description="Coenzyme F420 hydrogenase/dehydrogenase beta subunit N-terminal" evidence="1">
    <location>
        <begin position="82"/>
        <end position="153"/>
    </location>
</feature>
<name>A0A7G9Z8F0_9EURY</name>
<dbReference type="InterPro" id="IPR045220">
    <property type="entry name" value="FRHB/FDHB/HCAR-like"/>
</dbReference>
<sequence length="351" mass="38529">MEEKKGFGDLNREVIETGKCTLCGGCVATCSLLDYGYLSIDLTKERPEMREGQICPPNCGYCYYHCPRVEEPELMEGLEEIYEVVSKDEELKNACQDGGVVTTLLAYALADAVAEGCITVVGGGDWKPEVQVAMDKASLIKSAGSKYTPAATLTGIPVAIINYGLWSVAMVGTPCQMAGYEKMLVVGRASHNAHNFSSTLRLRIGLFCQGVYSYEKLMKEFLERKSGINISEITKLDIRDDLFHVYAGAKELLSVAINEIEGYKREGCKICKDFSGLFSDISVGNVGSPAGTSTVIVRTDFGKEVFEYALERGFIEAKPIDKSGADLIHRLMKEKKEAGIAEKERRIKNQS</sequence>
<gene>
    <name evidence="3" type="ORF">CNIFIPMI_00026</name>
</gene>
<dbReference type="InterPro" id="IPR007516">
    <property type="entry name" value="Co_F420_Hydgase/DH_bsu_N"/>
</dbReference>
<protein>
    <recommendedName>
        <fullName evidence="4">Coenzyme F420 hydrogenase</fullName>
    </recommendedName>
</protein>
<proteinExistence type="predicted"/>
<evidence type="ECO:0000259" key="2">
    <source>
        <dbReference type="Pfam" id="PF04432"/>
    </source>
</evidence>
<evidence type="ECO:0000313" key="3">
    <source>
        <dbReference type="EMBL" id="QNO56534.1"/>
    </source>
</evidence>
<dbReference type="Gene3D" id="3.30.70.20">
    <property type="match status" value="1"/>
</dbReference>
<reference evidence="3" key="1">
    <citation type="submission" date="2020-06" db="EMBL/GenBank/DDBJ databases">
        <title>Unique genomic features of the anaerobic methanotrophic archaea.</title>
        <authorList>
            <person name="Chadwick G.L."/>
            <person name="Skennerton C.T."/>
            <person name="Laso-Perez R."/>
            <person name="Leu A.O."/>
            <person name="Speth D.R."/>
            <person name="Yu H."/>
            <person name="Morgan-Lang C."/>
            <person name="Hatzenpichler R."/>
            <person name="Goudeau D."/>
            <person name="Malmstrom R."/>
            <person name="Brazelton W.J."/>
            <person name="Woyke T."/>
            <person name="Hallam S.J."/>
            <person name="Tyson G.W."/>
            <person name="Wegener G."/>
            <person name="Boetius A."/>
            <person name="Orphan V."/>
        </authorList>
    </citation>
    <scope>NUCLEOTIDE SEQUENCE</scope>
</reference>
<organism evidence="3">
    <name type="scientific">Candidatus Methanophaga sp. ANME-1 ERB7</name>
    <dbReference type="NCBI Taxonomy" id="2759913"/>
    <lineage>
        <taxon>Archaea</taxon>
        <taxon>Methanobacteriati</taxon>
        <taxon>Methanobacteriota</taxon>
        <taxon>Stenosarchaea group</taxon>
        <taxon>Methanomicrobia</taxon>
        <taxon>Candidatus Methanophagales</taxon>
        <taxon>Candidatus Methanophagaceae</taxon>
        <taxon>Candidatus Methanophaga</taxon>
    </lineage>
</organism>
<dbReference type="GO" id="GO:0052592">
    <property type="term" value="F:oxidoreductase activity, acting on CH or CH2 groups, with an iron-sulfur protein as acceptor"/>
    <property type="evidence" value="ECO:0007669"/>
    <property type="project" value="TreeGrafter"/>
</dbReference>
<dbReference type="Pfam" id="PF04432">
    <property type="entry name" value="FrhB_FdhB_C"/>
    <property type="match status" value="1"/>
</dbReference>
<evidence type="ECO:0000259" key="1">
    <source>
        <dbReference type="Pfam" id="PF04422"/>
    </source>
</evidence>
<feature type="domain" description="Coenzyme F420 hydrogenase/dehydrogenase beta subunit C-terminal" evidence="2">
    <location>
        <begin position="167"/>
        <end position="322"/>
    </location>
</feature>
<dbReference type="Pfam" id="PF04422">
    <property type="entry name" value="FrhB_FdhB_N"/>
    <property type="match status" value="1"/>
</dbReference>
<dbReference type="PANTHER" id="PTHR31332:SF0">
    <property type="entry name" value="7-HYDROXYMETHYL CHLOROPHYLL A REDUCTASE, CHLOROPLASTIC"/>
    <property type="match status" value="1"/>
</dbReference>
<dbReference type="AlphaFoldDB" id="A0A7G9Z8F0"/>
<evidence type="ECO:0008006" key="4">
    <source>
        <dbReference type="Google" id="ProtNLM"/>
    </source>
</evidence>
<dbReference type="EMBL" id="MT631658">
    <property type="protein sequence ID" value="QNO56534.1"/>
    <property type="molecule type" value="Genomic_DNA"/>
</dbReference>